<proteinExistence type="predicted"/>
<evidence type="ECO:0000256" key="1">
    <source>
        <dbReference type="SAM" id="Phobius"/>
    </source>
</evidence>
<sequence length="53" mass="5608">MDVATAKTLVSAMLVGAIVVFSIVSLRMFVLEVGRDLRSARAQRAASGRDTVA</sequence>
<dbReference type="EMBL" id="BPQG01000050">
    <property type="protein sequence ID" value="GJD45370.1"/>
    <property type="molecule type" value="Genomic_DNA"/>
</dbReference>
<comment type="caution">
    <text evidence="2">The sequence shown here is derived from an EMBL/GenBank/DDBJ whole genome shotgun (WGS) entry which is preliminary data.</text>
</comment>
<organism evidence="2 3">
    <name type="scientific">Methylobacterium cerastii</name>
    <dbReference type="NCBI Taxonomy" id="932741"/>
    <lineage>
        <taxon>Bacteria</taxon>
        <taxon>Pseudomonadati</taxon>
        <taxon>Pseudomonadota</taxon>
        <taxon>Alphaproteobacteria</taxon>
        <taxon>Hyphomicrobiales</taxon>
        <taxon>Methylobacteriaceae</taxon>
        <taxon>Methylobacterium</taxon>
    </lineage>
</organism>
<protein>
    <submittedName>
        <fullName evidence="2">Uncharacterized protein</fullName>
    </submittedName>
</protein>
<dbReference type="Proteomes" id="UP001055117">
    <property type="component" value="Unassembled WGS sequence"/>
</dbReference>
<dbReference type="RefSeq" id="WP_187273662.1">
    <property type="nucleotide sequence ID" value="NZ_BPQG01000050.1"/>
</dbReference>
<keyword evidence="3" id="KW-1185">Reference proteome</keyword>
<evidence type="ECO:0000313" key="2">
    <source>
        <dbReference type="EMBL" id="GJD45370.1"/>
    </source>
</evidence>
<reference evidence="2 3" key="1">
    <citation type="journal article" date="2021" name="Front. Microbiol.">
        <title>Comprehensive Comparative Genomics and Phenotyping of Methylobacterium Species.</title>
        <authorList>
            <person name="Alessa O."/>
            <person name="Ogura Y."/>
            <person name="Fujitani Y."/>
            <person name="Takami H."/>
            <person name="Hayashi T."/>
            <person name="Sahin N."/>
            <person name="Tani A."/>
        </authorList>
    </citation>
    <scope>NUCLEOTIDE SEQUENCE [LARGE SCALE GENOMIC DNA]</scope>
    <source>
        <strain evidence="2 3">DSM 23679</strain>
    </source>
</reference>
<evidence type="ECO:0000313" key="3">
    <source>
        <dbReference type="Proteomes" id="UP001055117"/>
    </source>
</evidence>
<name>A0ABQ4QKN5_9HYPH</name>
<accession>A0ABQ4QKN5</accession>
<keyword evidence="1" id="KW-1133">Transmembrane helix</keyword>
<feature type="transmembrane region" description="Helical" evidence="1">
    <location>
        <begin position="12"/>
        <end position="31"/>
    </location>
</feature>
<keyword evidence="1" id="KW-0812">Transmembrane</keyword>
<gene>
    <name evidence="2" type="ORF">AFCDBAGC_3242</name>
</gene>
<keyword evidence="1" id="KW-0472">Membrane</keyword>